<evidence type="ECO:0000313" key="3">
    <source>
        <dbReference type="Proteomes" id="UP001220022"/>
    </source>
</evidence>
<dbReference type="RefSeq" id="WP_275807244.1">
    <property type="nucleotide sequence ID" value="NZ_BAAANM010000020.1"/>
</dbReference>
<keyword evidence="3" id="KW-1185">Reference proteome</keyword>
<keyword evidence="1" id="KW-0732">Signal</keyword>
<accession>A0ABT5YSK7</accession>
<dbReference type="EMBL" id="JARHTQ010000001">
    <property type="protein sequence ID" value="MDF2254590.1"/>
    <property type="molecule type" value="Genomic_DNA"/>
</dbReference>
<name>A0ABT5YSK7_9ACTN</name>
<comment type="caution">
    <text evidence="2">The sequence shown here is derived from an EMBL/GenBank/DDBJ whole genome shotgun (WGS) entry which is preliminary data.</text>
</comment>
<reference evidence="2 3" key="1">
    <citation type="submission" date="2023-03" db="EMBL/GenBank/DDBJ databases">
        <title>Draft genome sequence of type strain Streptomyces ferralitis JCM 14344.</title>
        <authorList>
            <person name="Klaysubun C."/>
            <person name="Duangmal K."/>
        </authorList>
    </citation>
    <scope>NUCLEOTIDE SEQUENCE [LARGE SCALE GENOMIC DNA]</scope>
    <source>
        <strain evidence="2 3">JCM 14344</strain>
    </source>
</reference>
<proteinExistence type="predicted"/>
<evidence type="ECO:0000256" key="1">
    <source>
        <dbReference type="SAM" id="SignalP"/>
    </source>
</evidence>
<gene>
    <name evidence="2" type="ORF">P2L57_02215</name>
</gene>
<feature type="chain" id="PRO_5045761302" evidence="1">
    <location>
        <begin position="35"/>
        <end position="152"/>
    </location>
</feature>
<protein>
    <submittedName>
        <fullName evidence="2">Uncharacterized protein</fullName>
    </submittedName>
</protein>
<sequence>MKAGQKIAGAASALVLSLGSVVGVGMAVAPTAHAAASDCEHGANGFVDISDNASGTVERSVSHDGDTISLQSAGGRGFAKIEGNTINGTESVWMDWTQDGGQSWLQCGPFTVNHGNGSSKTSAAQRESSSNQWRFRACGYTADGAVTCTDWW</sequence>
<dbReference type="Proteomes" id="UP001220022">
    <property type="component" value="Unassembled WGS sequence"/>
</dbReference>
<evidence type="ECO:0000313" key="2">
    <source>
        <dbReference type="EMBL" id="MDF2254590.1"/>
    </source>
</evidence>
<feature type="signal peptide" evidence="1">
    <location>
        <begin position="1"/>
        <end position="34"/>
    </location>
</feature>
<organism evidence="2 3">
    <name type="scientific">Streptantibioticus ferralitis</name>
    <dbReference type="NCBI Taxonomy" id="236510"/>
    <lineage>
        <taxon>Bacteria</taxon>
        <taxon>Bacillati</taxon>
        <taxon>Actinomycetota</taxon>
        <taxon>Actinomycetes</taxon>
        <taxon>Kitasatosporales</taxon>
        <taxon>Streptomycetaceae</taxon>
        <taxon>Streptantibioticus</taxon>
    </lineage>
</organism>